<keyword evidence="2" id="KW-1185">Reference proteome</keyword>
<dbReference type="Proteomes" id="UP001203665">
    <property type="component" value="Unassembled WGS sequence"/>
</dbReference>
<evidence type="ECO:0000313" key="2">
    <source>
        <dbReference type="Proteomes" id="UP001203665"/>
    </source>
</evidence>
<evidence type="ECO:0000313" key="1">
    <source>
        <dbReference type="EMBL" id="MCM2677758.1"/>
    </source>
</evidence>
<dbReference type="RefSeq" id="WP_251611559.1">
    <property type="nucleotide sequence ID" value="NZ_JAMQJY010000006.1"/>
</dbReference>
<gene>
    <name evidence="1" type="ORF">NDM98_21615</name>
</gene>
<name>A0ABT0XQW0_9BACI</name>
<organism evidence="1 2">
    <name type="scientific">Alkalicoccobacillus plakortidis</name>
    <dbReference type="NCBI Taxonomy" id="444060"/>
    <lineage>
        <taxon>Bacteria</taxon>
        <taxon>Bacillati</taxon>
        <taxon>Bacillota</taxon>
        <taxon>Bacilli</taxon>
        <taxon>Bacillales</taxon>
        <taxon>Bacillaceae</taxon>
        <taxon>Alkalicoccobacillus</taxon>
    </lineage>
</organism>
<comment type="caution">
    <text evidence="1">The sequence shown here is derived from an EMBL/GenBank/DDBJ whole genome shotgun (WGS) entry which is preliminary data.</text>
</comment>
<reference evidence="1" key="1">
    <citation type="submission" date="2022-06" db="EMBL/GenBank/DDBJ databases">
        <title>Alkalicoccobacillus porphyridii sp. nov., isolated from a marine red alga, Porphyridium purpureum and reclassification of Shouchella plakortidis and Shouchella gibsonii as Alkalicoccobacillus plakortidis comb. nov. and Alkalicoccobacillus gibsonii comb. nov.</title>
        <authorList>
            <person name="Kim K.H."/>
            <person name="Lee J.K."/>
            <person name="Han D.M."/>
            <person name="Baek J.H."/>
            <person name="Jeon C.O."/>
        </authorList>
    </citation>
    <scope>NUCLEOTIDE SEQUENCE</scope>
    <source>
        <strain evidence="1">DSM 19153</strain>
    </source>
</reference>
<dbReference type="EMBL" id="JAMQJY010000006">
    <property type="protein sequence ID" value="MCM2677758.1"/>
    <property type="molecule type" value="Genomic_DNA"/>
</dbReference>
<sequence length="90" mass="10860">MEKLLKKRGVDMHTKQTVKYICEIFPSGNTYYYKQEIITHDCWDNVHSIAWSTPRPVSKRTFEKRQKEQYRVVIVYKQSATIINLNEYRS</sequence>
<accession>A0ABT0XQW0</accession>
<protein>
    <submittedName>
        <fullName evidence="1">Uncharacterized protein</fullName>
    </submittedName>
</protein>
<proteinExistence type="predicted"/>